<keyword evidence="2" id="KW-0812">Transmembrane</keyword>
<feature type="compositionally biased region" description="Polar residues" evidence="1">
    <location>
        <begin position="278"/>
        <end position="287"/>
    </location>
</feature>
<accession>A0A1S3I6W0</accession>
<sequence>MGNGQSTRGRRNRNRQDLNGPPDPVRNGTRRRRRAAQDDPLMPQPAIPEEQESVSSVGGPSCHSVLRNRHRPSTDSRLSAIAGAMPDYRQSDDSLRSWLPSVTQLHHEVLASLQNDENEVIEQAMLNSYNQHTQASMAANPNVAANSNIAANSNMASLTANSGMGPSARQEENGTGNLENQSQRTQQSALRRSLSAVASDLWVPFSPESFGTGWDLVLVIMWGVFILPILAVYWLIKISYQEWNQTGRRPVQTRTGSRSRSQSNPGSRSHSNNRRCLSRSNANRPTS</sequence>
<feature type="compositionally biased region" description="Polar residues" evidence="1">
    <location>
        <begin position="173"/>
        <end position="187"/>
    </location>
</feature>
<keyword evidence="2" id="KW-1133">Transmembrane helix</keyword>
<dbReference type="GeneID" id="106161519"/>
<name>A0A1S3I6W0_LINAN</name>
<gene>
    <name evidence="4" type="primary">LOC106161519</name>
</gene>
<dbReference type="Proteomes" id="UP000085678">
    <property type="component" value="Unplaced"/>
</dbReference>
<dbReference type="RefSeq" id="XP_013393948.1">
    <property type="nucleotide sequence ID" value="XM_013538494.1"/>
</dbReference>
<feature type="transmembrane region" description="Helical" evidence="2">
    <location>
        <begin position="216"/>
        <end position="236"/>
    </location>
</feature>
<evidence type="ECO:0000256" key="2">
    <source>
        <dbReference type="SAM" id="Phobius"/>
    </source>
</evidence>
<dbReference type="KEGG" id="lak:106161519"/>
<dbReference type="AlphaFoldDB" id="A0A1S3I6W0"/>
<feature type="region of interest" description="Disordered" evidence="1">
    <location>
        <begin position="157"/>
        <end position="190"/>
    </location>
</feature>
<dbReference type="InParanoid" id="A0A1S3I6W0"/>
<reference evidence="4" key="1">
    <citation type="submission" date="2025-08" db="UniProtKB">
        <authorList>
            <consortium name="RefSeq"/>
        </authorList>
    </citation>
    <scope>IDENTIFICATION</scope>
    <source>
        <tissue evidence="4">Gonads</tissue>
    </source>
</reference>
<proteinExistence type="predicted"/>
<evidence type="ECO:0000313" key="4">
    <source>
        <dbReference type="RefSeq" id="XP_013393948.1"/>
    </source>
</evidence>
<organism evidence="3 4">
    <name type="scientific">Lingula anatina</name>
    <name type="common">Brachiopod</name>
    <name type="synonym">Lingula unguis</name>
    <dbReference type="NCBI Taxonomy" id="7574"/>
    <lineage>
        <taxon>Eukaryota</taxon>
        <taxon>Metazoa</taxon>
        <taxon>Spiralia</taxon>
        <taxon>Lophotrochozoa</taxon>
        <taxon>Brachiopoda</taxon>
        <taxon>Linguliformea</taxon>
        <taxon>Lingulata</taxon>
        <taxon>Lingulida</taxon>
        <taxon>Linguloidea</taxon>
        <taxon>Lingulidae</taxon>
        <taxon>Lingula</taxon>
    </lineage>
</organism>
<keyword evidence="2" id="KW-0472">Membrane</keyword>
<feature type="region of interest" description="Disordered" evidence="1">
    <location>
        <begin position="246"/>
        <end position="287"/>
    </location>
</feature>
<evidence type="ECO:0000313" key="3">
    <source>
        <dbReference type="Proteomes" id="UP000085678"/>
    </source>
</evidence>
<evidence type="ECO:0000256" key="1">
    <source>
        <dbReference type="SAM" id="MobiDB-lite"/>
    </source>
</evidence>
<feature type="compositionally biased region" description="Low complexity" evidence="1">
    <location>
        <begin position="252"/>
        <end position="263"/>
    </location>
</feature>
<keyword evidence="3" id="KW-1185">Reference proteome</keyword>
<protein>
    <submittedName>
        <fullName evidence="4">Uncharacterized protein LOC106161519</fullName>
    </submittedName>
</protein>
<feature type="region of interest" description="Disordered" evidence="1">
    <location>
        <begin position="1"/>
        <end position="76"/>
    </location>
</feature>